<evidence type="ECO:0000313" key="8">
    <source>
        <dbReference type="Proteomes" id="UP000189580"/>
    </source>
</evidence>
<dbReference type="EMBL" id="CP014503">
    <property type="protein sequence ID" value="ANB14545.1"/>
    <property type="molecule type" value="Genomic_DNA"/>
</dbReference>
<comment type="subcellular location">
    <subcellularLocation>
        <location evidence="1">Nucleus</location>
    </subcellularLocation>
</comment>
<dbReference type="GeneID" id="30034021"/>
<dbReference type="GO" id="GO:0000184">
    <property type="term" value="P:nuclear-transcribed mRNA catabolic process, nonsense-mediated decay"/>
    <property type="evidence" value="ECO:0007669"/>
    <property type="project" value="UniProtKB-KW"/>
</dbReference>
<evidence type="ECO:0000313" key="7">
    <source>
        <dbReference type="EMBL" id="ANB14545.1"/>
    </source>
</evidence>
<dbReference type="GO" id="GO:0003729">
    <property type="term" value="F:mRNA binding"/>
    <property type="evidence" value="ECO:0007669"/>
    <property type="project" value="TreeGrafter"/>
</dbReference>
<dbReference type="Gene3D" id="3.30.70.330">
    <property type="match status" value="1"/>
</dbReference>
<feature type="region of interest" description="Disordered" evidence="5">
    <location>
        <begin position="1"/>
        <end position="51"/>
    </location>
</feature>
<feature type="compositionally biased region" description="Polar residues" evidence="5">
    <location>
        <begin position="241"/>
        <end position="264"/>
    </location>
</feature>
<evidence type="ECO:0000256" key="5">
    <source>
        <dbReference type="SAM" id="MobiDB-lite"/>
    </source>
</evidence>
<evidence type="ECO:0000256" key="3">
    <source>
        <dbReference type="ARBA" id="ARBA00023161"/>
    </source>
</evidence>
<dbReference type="OrthoDB" id="18087at2759"/>
<feature type="compositionally biased region" description="Basic and acidic residues" evidence="5">
    <location>
        <begin position="218"/>
        <end position="227"/>
    </location>
</feature>
<dbReference type="GO" id="GO:0005730">
    <property type="term" value="C:nucleolus"/>
    <property type="evidence" value="ECO:0007669"/>
    <property type="project" value="TreeGrafter"/>
</dbReference>
<evidence type="ECO:0000256" key="1">
    <source>
        <dbReference type="ARBA" id="ARBA00004123"/>
    </source>
</evidence>
<evidence type="ECO:0000256" key="2">
    <source>
        <dbReference type="ARBA" id="ARBA00005991"/>
    </source>
</evidence>
<feature type="compositionally biased region" description="Low complexity" evidence="5">
    <location>
        <begin position="265"/>
        <end position="275"/>
    </location>
</feature>
<keyword evidence="8" id="KW-1185">Reference proteome</keyword>
<dbReference type="SUPFAM" id="SSF54928">
    <property type="entry name" value="RNA-binding domain, RBD"/>
    <property type="match status" value="1"/>
</dbReference>
<dbReference type="CDD" id="cd12455">
    <property type="entry name" value="RRM_like_Smg4_UPF3"/>
    <property type="match status" value="1"/>
</dbReference>
<keyword evidence="4" id="KW-0539">Nucleus</keyword>
<evidence type="ECO:0000256" key="4">
    <source>
        <dbReference type="ARBA" id="ARBA00023242"/>
    </source>
</evidence>
<feature type="compositionally biased region" description="Basic and acidic residues" evidence="5">
    <location>
        <begin position="429"/>
        <end position="448"/>
    </location>
</feature>
<dbReference type="PANTHER" id="PTHR13112">
    <property type="entry name" value="UPF3 REGULATOR OF NONSENSE TRANSCRIPTS-LIKE PROTEIN"/>
    <property type="match status" value="1"/>
</dbReference>
<name>A0A167EWN2_9ASCO</name>
<feature type="domain" description="UPF3" evidence="6">
    <location>
        <begin position="54"/>
        <end position="208"/>
    </location>
</feature>
<dbReference type="PANTHER" id="PTHR13112:SF0">
    <property type="entry name" value="FI21285P1"/>
    <property type="match status" value="1"/>
</dbReference>
<dbReference type="AlphaFoldDB" id="A0A167EWN2"/>
<feature type="region of interest" description="Disordered" evidence="5">
    <location>
        <begin position="188"/>
        <end position="460"/>
    </location>
</feature>
<dbReference type="InterPro" id="IPR012677">
    <property type="entry name" value="Nucleotide-bd_a/b_plait_sf"/>
</dbReference>
<protein>
    <recommendedName>
        <fullName evidence="6">UPF3 domain-containing protein</fullName>
    </recommendedName>
</protein>
<dbReference type="InterPro" id="IPR039722">
    <property type="entry name" value="Upf3"/>
</dbReference>
<feature type="compositionally biased region" description="Polar residues" evidence="5">
    <location>
        <begin position="399"/>
        <end position="413"/>
    </location>
</feature>
<dbReference type="Pfam" id="PF03467">
    <property type="entry name" value="Smg4_UPF3"/>
    <property type="match status" value="1"/>
</dbReference>
<dbReference type="GO" id="GO:0045727">
    <property type="term" value="P:positive regulation of translation"/>
    <property type="evidence" value="ECO:0007669"/>
    <property type="project" value="TreeGrafter"/>
</dbReference>
<dbReference type="InterPro" id="IPR005120">
    <property type="entry name" value="UPF3_dom"/>
</dbReference>
<dbReference type="GO" id="GO:0005737">
    <property type="term" value="C:cytoplasm"/>
    <property type="evidence" value="ECO:0007669"/>
    <property type="project" value="TreeGrafter"/>
</dbReference>
<organism evidence="7 8">
    <name type="scientific">Sugiyamaella lignohabitans</name>
    <dbReference type="NCBI Taxonomy" id="796027"/>
    <lineage>
        <taxon>Eukaryota</taxon>
        <taxon>Fungi</taxon>
        <taxon>Dikarya</taxon>
        <taxon>Ascomycota</taxon>
        <taxon>Saccharomycotina</taxon>
        <taxon>Dipodascomycetes</taxon>
        <taxon>Dipodascales</taxon>
        <taxon>Trichomonascaceae</taxon>
        <taxon>Sugiyamaella</taxon>
    </lineage>
</organism>
<proteinExistence type="inferred from homology"/>
<gene>
    <name evidence="7" type="ORF">AWJ20_2142</name>
</gene>
<feature type="compositionally biased region" description="Basic and acidic residues" evidence="5">
    <location>
        <begin position="190"/>
        <end position="200"/>
    </location>
</feature>
<dbReference type="KEGG" id="slb:AWJ20_2142"/>
<comment type="similarity">
    <text evidence="2">Belongs to the RENT3 family.</text>
</comment>
<reference evidence="7 8" key="1">
    <citation type="submission" date="2016-02" db="EMBL/GenBank/DDBJ databases">
        <title>Complete genome sequence and transcriptome regulation of the pentose utilising yeast Sugiyamaella lignohabitans.</title>
        <authorList>
            <person name="Bellasio M."/>
            <person name="Peymann A."/>
            <person name="Valli M."/>
            <person name="Sipitzky M."/>
            <person name="Graf A."/>
            <person name="Sauer M."/>
            <person name="Marx H."/>
            <person name="Mattanovich D."/>
        </authorList>
    </citation>
    <scope>NUCLEOTIDE SEQUENCE [LARGE SCALE GENOMIC DNA]</scope>
    <source>
        <strain evidence="7 8">CBS 10342</strain>
    </source>
</reference>
<dbReference type="Proteomes" id="UP000189580">
    <property type="component" value="Chromosome b"/>
</dbReference>
<feature type="compositionally biased region" description="Basic residues" evidence="5">
    <location>
        <begin position="375"/>
        <end position="386"/>
    </location>
</feature>
<feature type="compositionally biased region" description="Pro residues" evidence="5">
    <location>
        <begin position="451"/>
        <end position="460"/>
    </location>
</feature>
<dbReference type="RefSeq" id="XP_018737022.1">
    <property type="nucleotide sequence ID" value="XM_018879071.1"/>
</dbReference>
<accession>A0A167EWN2</accession>
<sequence length="460" mass="48696">MAEINASRRILKPNGNGEPASSTGSIKDAVKLLRQQAAPAKSPTPPVQAHPEPEKLKVVIRLLPPEIKEKAVLDLLSPWVNINTCNYIYFSEGHVSKKGTKDPLPSTAYAGFKNAGLLKTFIREFRTLDIQGKLPELGPNVAIEYAPYQKGLRPSKPDPLAGTLEDDPVYKSFVQRLSDPTVVQVPLIAEEERSKNESKNKGKNKAVAKPSPGSLPKSADKNKKRGENSQSVENSREAVKSKTNSLTPTELAAQLTSVPSAGPQSSKKSSSAKASTQPIGEIANSGEKGSKGSGASSESKSKRGKAKGPKNVLTQNTAAKEETGIPTGPKSQATKKKGKAKVVNGDSAPKETSSQNKNASSDNVAPAVPTDPKQKSVRKPAKSKKHSNAENVSPGPAEPSSSANATGDSTSTTKPKKAHPPRRPAKSKPAADGESPKARPPPRKRDQNSPKPQPQSQPQP</sequence>
<feature type="compositionally biased region" description="Polar residues" evidence="5">
    <location>
        <begin position="350"/>
        <end position="363"/>
    </location>
</feature>
<feature type="compositionally biased region" description="Basic residues" evidence="5">
    <location>
        <begin position="414"/>
        <end position="426"/>
    </location>
</feature>
<dbReference type="InterPro" id="IPR035979">
    <property type="entry name" value="RBD_domain_sf"/>
</dbReference>
<evidence type="ECO:0000259" key="6">
    <source>
        <dbReference type="Pfam" id="PF03467"/>
    </source>
</evidence>
<keyword evidence="3" id="KW-0866">Nonsense-mediated mRNA decay</keyword>